<evidence type="ECO:0000256" key="5">
    <source>
        <dbReference type="PIRNR" id="PIRNR006276"/>
    </source>
</evidence>
<dbReference type="PIRSF" id="PIRSF006276">
    <property type="entry name" value="UspA"/>
    <property type="match status" value="1"/>
</dbReference>
<comment type="caution">
    <text evidence="7">The sequence shown here is derived from an EMBL/GenBank/DDBJ whole genome shotgun (WGS) entry which is preliminary data.</text>
</comment>
<dbReference type="Gene3D" id="3.40.50.620">
    <property type="entry name" value="HUPs"/>
    <property type="match status" value="1"/>
</dbReference>
<feature type="domain" description="UspA" evidence="6">
    <location>
        <begin position="1"/>
        <end position="139"/>
    </location>
</feature>
<evidence type="ECO:0000259" key="6">
    <source>
        <dbReference type="Pfam" id="PF00582"/>
    </source>
</evidence>
<dbReference type="Proteomes" id="UP000218767">
    <property type="component" value="Unassembled WGS sequence"/>
</dbReference>
<name>A0A2A4XA16_9GAMM</name>
<dbReference type="PRINTS" id="PR01438">
    <property type="entry name" value="UNVRSLSTRESS"/>
</dbReference>
<dbReference type="Pfam" id="PF00582">
    <property type="entry name" value="Usp"/>
    <property type="match status" value="1"/>
</dbReference>
<dbReference type="SUPFAM" id="SSF52402">
    <property type="entry name" value="Adenine nucleotide alpha hydrolases-like"/>
    <property type="match status" value="1"/>
</dbReference>
<dbReference type="InterPro" id="IPR006015">
    <property type="entry name" value="Universal_stress_UspA"/>
</dbReference>
<sequence length="144" mass="15382">MYNTILVAVDLSKDSLKVLDKAVAAANSDNSNIHLVHVVEPVAAAYSMDIYAVNINELQQEAISMAEQKLKEIAKRLSIDETKAHTLLGAPGPEIRNLAVEVNADAIVIGSHGHSGWKILLGSTAIKVLHGAKCDVLTVYVGED</sequence>
<comment type="similarity">
    <text evidence="2 5">Belongs to the universal stress protein A family.</text>
</comment>
<evidence type="ECO:0000256" key="2">
    <source>
        <dbReference type="ARBA" id="ARBA00008791"/>
    </source>
</evidence>
<keyword evidence="4 5" id="KW-0963">Cytoplasm</keyword>
<organism evidence="7 8">
    <name type="scientific">SAR86 cluster bacterium</name>
    <dbReference type="NCBI Taxonomy" id="2030880"/>
    <lineage>
        <taxon>Bacteria</taxon>
        <taxon>Pseudomonadati</taxon>
        <taxon>Pseudomonadota</taxon>
        <taxon>Gammaproteobacteria</taxon>
        <taxon>SAR86 cluster</taxon>
    </lineage>
</organism>
<comment type="subunit">
    <text evidence="3">Homodimer.</text>
</comment>
<dbReference type="InterPro" id="IPR014729">
    <property type="entry name" value="Rossmann-like_a/b/a_fold"/>
</dbReference>
<dbReference type="EMBL" id="NVUL01000021">
    <property type="protein sequence ID" value="PCI79121.1"/>
    <property type="molecule type" value="Genomic_DNA"/>
</dbReference>
<dbReference type="InterPro" id="IPR006016">
    <property type="entry name" value="UspA"/>
</dbReference>
<reference evidence="8" key="1">
    <citation type="submission" date="2017-08" db="EMBL/GenBank/DDBJ databases">
        <title>A dynamic microbial community with high functional redundancy inhabits the cold, oxic subseafloor aquifer.</title>
        <authorList>
            <person name="Tully B.J."/>
            <person name="Wheat C.G."/>
            <person name="Glazer B.T."/>
            <person name="Huber J.A."/>
        </authorList>
    </citation>
    <scope>NUCLEOTIDE SEQUENCE [LARGE SCALE GENOMIC DNA]</scope>
</reference>
<accession>A0A2A4XA16</accession>
<evidence type="ECO:0000313" key="8">
    <source>
        <dbReference type="Proteomes" id="UP000218767"/>
    </source>
</evidence>
<dbReference type="AlphaFoldDB" id="A0A2A4XA16"/>
<evidence type="ECO:0000256" key="3">
    <source>
        <dbReference type="ARBA" id="ARBA00011738"/>
    </source>
</evidence>
<dbReference type="GO" id="GO:0005737">
    <property type="term" value="C:cytoplasm"/>
    <property type="evidence" value="ECO:0007669"/>
    <property type="project" value="UniProtKB-SubCell"/>
</dbReference>
<gene>
    <name evidence="7" type="ORF">COB20_05395</name>
</gene>
<evidence type="ECO:0000256" key="4">
    <source>
        <dbReference type="ARBA" id="ARBA00022490"/>
    </source>
</evidence>
<dbReference type="CDD" id="cd00293">
    <property type="entry name" value="USP-like"/>
    <property type="match status" value="1"/>
</dbReference>
<evidence type="ECO:0000313" key="7">
    <source>
        <dbReference type="EMBL" id="PCI79121.1"/>
    </source>
</evidence>
<evidence type="ECO:0000256" key="1">
    <source>
        <dbReference type="ARBA" id="ARBA00004496"/>
    </source>
</evidence>
<comment type="subcellular location">
    <subcellularLocation>
        <location evidence="1 5">Cytoplasm</location>
    </subcellularLocation>
</comment>
<protein>
    <recommendedName>
        <fullName evidence="5">Universal stress protein</fullName>
    </recommendedName>
</protein>
<proteinExistence type="inferred from homology"/>
<dbReference type="PANTHER" id="PTHR46268:SF23">
    <property type="entry name" value="UNIVERSAL STRESS PROTEIN A-RELATED"/>
    <property type="match status" value="1"/>
</dbReference>
<dbReference type="PANTHER" id="PTHR46268">
    <property type="entry name" value="STRESS RESPONSE PROTEIN NHAX"/>
    <property type="match status" value="1"/>
</dbReference>